<evidence type="ECO:0000259" key="1">
    <source>
        <dbReference type="Pfam" id="PF02602"/>
    </source>
</evidence>
<accession>A0ABQ8J8I0</accession>
<name>A0ABQ8J8I0_DERPT</name>
<evidence type="ECO:0000313" key="2">
    <source>
        <dbReference type="EMBL" id="KAH9418677.1"/>
    </source>
</evidence>
<keyword evidence="3" id="KW-1185">Reference proteome</keyword>
<dbReference type="CDD" id="cd06578">
    <property type="entry name" value="HemD"/>
    <property type="match status" value="1"/>
</dbReference>
<evidence type="ECO:0000313" key="3">
    <source>
        <dbReference type="Proteomes" id="UP000887458"/>
    </source>
</evidence>
<reference evidence="2 3" key="2">
    <citation type="journal article" date="2022" name="Mol. Biol. Evol.">
        <title>Comparative Genomics Reveals Insights into the Divergent Evolution of Astigmatic Mites and Household Pest Adaptations.</title>
        <authorList>
            <person name="Xiong Q."/>
            <person name="Wan A.T."/>
            <person name="Liu X."/>
            <person name="Fung C.S."/>
            <person name="Xiao X."/>
            <person name="Malainual N."/>
            <person name="Hou J."/>
            <person name="Wang L."/>
            <person name="Wang M."/>
            <person name="Yang K.Y."/>
            <person name="Cui Y."/>
            <person name="Leung E.L."/>
            <person name="Nong W."/>
            <person name="Shin S.K."/>
            <person name="Au S.W."/>
            <person name="Jeong K.Y."/>
            <person name="Chew F.T."/>
            <person name="Hui J.H."/>
            <person name="Leung T.F."/>
            <person name="Tungtrongchitr A."/>
            <person name="Zhong N."/>
            <person name="Liu Z."/>
            <person name="Tsui S.K."/>
        </authorList>
    </citation>
    <scope>NUCLEOTIDE SEQUENCE [LARGE SCALE GENOMIC DNA]</scope>
    <source>
        <strain evidence="2">Derp</strain>
    </source>
</reference>
<reference evidence="2 3" key="1">
    <citation type="journal article" date="2018" name="J. Allergy Clin. Immunol.">
        <title>High-quality assembly of Dermatophagoides pteronyssinus genome and transcriptome reveals a wide range of novel allergens.</title>
        <authorList>
            <person name="Liu X.Y."/>
            <person name="Yang K.Y."/>
            <person name="Wang M.Q."/>
            <person name="Kwok J.S."/>
            <person name="Zeng X."/>
            <person name="Yang Z."/>
            <person name="Xiao X.J."/>
            <person name="Lau C.P."/>
            <person name="Li Y."/>
            <person name="Huang Z.M."/>
            <person name="Ba J.G."/>
            <person name="Yim A.K."/>
            <person name="Ouyang C.Y."/>
            <person name="Ngai S.M."/>
            <person name="Chan T.F."/>
            <person name="Leung E.L."/>
            <person name="Liu L."/>
            <person name="Liu Z.G."/>
            <person name="Tsui S.K."/>
        </authorList>
    </citation>
    <scope>NUCLEOTIDE SEQUENCE [LARGE SCALE GENOMIC DNA]</scope>
    <source>
        <strain evidence="2">Derp</strain>
    </source>
</reference>
<dbReference type="InterPro" id="IPR039793">
    <property type="entry name" value="UROS/Hem4"/>
</dbReference>
<dbReference type="PANTHER" id="PTHR12390:SF0">
    <property type="entry name" value="UROPORPHYRINOGEN-III SYNTHASE"/>
    <property type="match status" value="1"/>
</dbReference>
<dbReference type="EMBL" id="NJHN03000062">
    <property type="protein sequence ID" value="KAH9418677.1"/>
    <property type="molecule type" value="Genomic_DNA"/>
</dbReference>
<gene>
    <name evidence="2" type="ORF">DERP_004003</name>
</gene>
<feature type="domain" description="Tetrapyrrole biosynthesis uroporphyrinogen III synthase" evidence="1">
    <location>
        <begin position="55"/>
        <end position="292"/>
    </location>
</feature>
<proteinExistence type="predicted"/>
<dbReference type="Proteomes" id="UP000887458">
    <property type="component" value="Unassembled WGS sequence"/>
</dbReference>
<dbReference type="SUPFAM" id="SSF69618">
    <property type="entry name" value="HemD-like"/>
    <property type="match status" value="1"/>
</dbReference>
<dbReference type="InterPro" id="IPR003754">
    <property type="entry name" value="4pyrrol_synth_uPrphyn_synth"/>
</dbReference>
<sequence>MYNTDSNVDDEDQKVCTIMKNEKTIILLAKSDCHHHFLPDNEYSIEIKRKFGQSIQTYFISPIQFDFINIVELGELLTRSDQWSGIILTSKRCIDALIMSIKMIPDSVMNSLKKLTFFTVGTSTRSYLLEKLQINSKGYHTGNSEDLAQFIVEQYETFDKSKSLLYPCSQIRTDPLMKTLSKHNISVREIHCYITMANQNLDNDFQNFKTFISTTFTMMMDRILLPVVFFSPSGVDNLYDYLQKYLHNNDDEFSKKIHLRYIAFGRQTAQRIESKNLNVWFTVSVPTAKSLAEDLYRKIMTTTNN</sequence>
<dbReference type="PANTHER" id="PTHR12390">
    <property type="entry name" value="UROPORPHYRINOGEN III SYNTHASE"/>
    <property type="match status" value="1"/>
</dbReference>
<organism evidence="2 3">
    <name type="scientific">Dermatophagoides pteronyssinus</name>
    <name type="common">European house dust mite</name>
    <dbReference type="NCBI Taxonomy" id="6956"/>
    <lineage>
        <taxon>Eukaryota</taxon>
        <taxon>Metazoa</taxon>
        <taxon>Ecdysozoa</taxon>
        <taxon>Arthropoda</taxon>
        <taxon>Chelicerata</taxon>
        <taxon>Arachnida</taxon>
        <taxon>Acari</taxon>
        <taxon>Acariformes</taxon>
        <taxon>Sarcoptiformes</taxon>
        <taxon>Astigmata</taxon>
        <taxon>Psoroptidia</taxon>
        <taxon>Analgoidea</taxon>
        <taxon>Pyroglyphidae</taxon>
        <taxon>Dermatophagoidinae</taxon>
        <taxon>Dermatophagoides</taxon>
    </lineage>
</organism>
<comment type="caution">
    <text evidence="2">The sequence shown here is derived from an EMBL/GenBank/DDBJ whole genome shotgun (WGS) entry which is preliminary data.</text>
</comment>
<dbReference type="InterPro" id="IPR036108">
    <property type="entry name" value="4pyrrol_syn_uPrphyn_synt_sf"/>
</dbReference>
<dbReference type="Gene3D" id="3.40.50.10090">
    <property type="match status" value="2"/>
</dbReference>
<protein>
    <recommendedName>
        <fullName evidence="1">Tetrapyrrole biosynthesis uroporphyrinogen III synthase domain-containing protein</fullName>
    </recommendedName>
</protein>
<dbReference type="Pfam" id="PF02602">
    <property type="entry name" value="HEM4"/>
    <property type="match status" value="1"/>
</dbReference>